<dbReference type="EMBL" id="OCTY01000002">
    <property type="protein sequence ID" value="SOJ56764.1"/>
    <property type="molecule type" value="Genomic_DNA"/>
</dbReference>
<dbReference type="GO" id="GO:0022857">
    <property type="term" value="F:transmembrane transporter activity"/>
    <property type="evidence" value="ECO:0007669"/>
    <property type="project" value="InterPro"/>
</dbReference>
<comment type="caution">
    <text evidence="9">The sequence shown here is derived from an EMBL/GenBank/DDBJ whole genome shotgun (WGS) entry which is preliminary data.</text>
</comment>
<keyword evidence="10" id="KW-1185">Reference proteome</keyword>
<evidence type="ECO:0000256" key="7">
    <source>
        <dbReference type="SAM" id="Phobius"/>
    </source>
</evidence>
<dbReference type="InterPro" id="IPR020846">
    <property type="entry name" value="MFS_dom"/>
</dbReference>
<evidence type="ECO:0000256" key="4">
    <source>
        <dbReference type="ARBA" id="ARBA00022692"/>
    </source>
</evidence>
<dbReference type="PROSITE" id="PS50850">
    <property type="entry name" value="MFS"/>
    <property type="match status" value="1"/>
</dbReference>
<dbReference type="InterPro" id="IPR011701">
    <property type="entry name" value="MFS"/>
</dbReference>
<dbReference type="GO" id="GO:0005886">
    <property type="term" value="C:plasma membrane"/>
    <property type="evidence" value="ECO:0007669"/>
    <property type="project" value="UniProtKB-SubCell"/>
</dbReference>
<keyword evidence="5 7" id="KW-1133">Transmembrane helix</keyword>
<evidence type="ECO:0000256" key="5">
    <source>
        <dbReference type="ARBA" id="ARBA00022989"/>
    </source>
</evidence>
<dbReference type="PANTHER" id="PTHR23517">
    <property type="entry name" value="RESISTANCE PROTEIN MDTM, PUTATIVE-RELATED-RELATED"/>
    <property type="match status" value="1"/>
</dbReference>
<accession>A0A7Z7NBC8</accession>
<dbReference type="InterPro" id="IPR050171">
    <property type="entry name" value="MFS_Transporters"/>
</dbReference>
<comment type="subcellular location">
    <subcellularLocation>
        <location evidence="1">Cell membrane</location>
        <topology evidence="1">Multi-pass membrane protein</topology>
    </subcellularLocation>
</comment>
<evidence type="ECO:0000256" key="1">
    <source>
        <dbReference type="ARBA" id="ARBA00004651"/>
    </source>
</evidence>
<feature type="transmembrane region" description="Helical" evidence="7">
    <location>
        <begin position="79"/>
        <end position="101"/>
    </location>
</feature>
<evidence type="ECO:0000256" key="6">
    <source>
        <dbReference type="ARBA" id="ARBA00023136"/>
    </source>
</evidence>
<feature type="transmembrane region" description="Helical" evidence="7">
    <location>
        <begin position="244"/>
        <end position="264"/>
    </location>
</feature>
<sequence length="394" mass="39330">MHTTSSLRSTWRPATLLACVFASIMAGSSLPTPMYAPYAPRMHFGALTTTIVFAALIPGVLFGLLAFGRWSDAVGRRPMLLAGLAGALASALVFVTAGTVLQLLAGRALSGLSVGVAIGAATAAVIEAVPPSRRAHATALATIANSGGVGLGSALTGLLVQYAPHPLQSPLILHVVLVVVAGAGVLGADETSTRTAGVGVQRLSVPKPARRAFVTAATTAFAGSAVMGTFGAIGPWFVSNIHGVSNHAVAGAVAGAPYVASAVTQVVGRHLNPRRAVALGSAGLVIGTVIVAVSLWTTSVATLIVGGVVEGAGQGVTFSRGLAALVDRTPTDRRAEISSTYFTVAYIGIALPVIGQGLAAQACGLRTAGVTFALAAAALAAVCVASVLIQDARH</sequence>
<evidence type="ECO:0000256" key="2">
    <source>
        <dbReference type="ARBA" id="ARBA00022448"/>
    </source>
</evidence>
<feature type="domain" description="Major facilitator superfamily (MFS) profile" evidence="8">
    <location>
        <begin position="1"/>
        <end position="393"/>
    </location>
</feature>
<dbReference type="AlphaFoldDB" id="A0A7Z7NBC8"/>
<keyword evidence="6 7" id="KW-0472">Membrane</keyword>
<evidence type="ECO:0000313" key="9">
    <source>
        <dbReference type="EMBL" id="SOJ56764.1"/>
    </source>
</evidence>
<feature type="transmembrane region" description="Helical" evidence="7">
    <location>
        <begin position="276"/>
        <end position="297"/>
    </location>
</feature>
<evidence type="ECO:0000313" key="10">
    <source>
        <dbReference type="Proteomes" id="UP000554965"/>
    </source>
</evidence>
<name>A0A7Z7NBC8_9MYCO</name>
<protein>
    <recommendedName>
        <fullName evidence="8">Major facilitator superfamily (MFS) profile domain-containing protein</fullName>
    </recommendedName>
</protein>
<dbReference type="Gene3D" id="1.20.1250.20">
    <property type="entry name" value="MFS general substrate transporter like domains"/>
    <property type="match status" value="2"/>
</dbReference>
<dbReference type="InterPro" id="IPR036259">
    <property type="entry name" value="MFS_trans_sf"/>
</dbReference>
<feature type="transmembrane region" description="Helical" evidence="7">
    <location>
        <begin position="107"/>
        <end position="126"/>
    </location>
</feature>
<dbReference type="SUPFAM" id="SSF103473">
    <property type="entry name" value="MFS general substrate transporter"/>
    <property type="match status" value="1"/>
</dbReference>
<feature type="transmembrane region" description="Helical" evidence="7">
    <location>
        <begin position="138"/>
        <end position="159"/>
    </location>
</feature>
<keyword evidence="4 7" id="KW-0812">Transmembrane</keyword>
<keyword evidence="2" id="KW-0813">Transport</keyword>
<feature type="transmembrane region" description="Helical" evidence="7">
    <location>
        <begin position="338"/>
        <end position="358"/>
    </location>
</feature>
<evidence type="ECO:0000256" key="3">
    <source>
        <dbReference type="ARBA" id="ARBA00022475"/>
    </source>
</evidence>
<dbReference type="Pfam" id="PF07690">
    <property type="entry name" value="MFS_1"/>
    <property type="match status" value="1"/>
</dbReference>
<feature type="transmembrane region" description="Helical" evidence="7">
    <location>
        <begin position="303"/>
        <end position="326"/>
    </location>
</feature>
<feature type="transmembrane region" description="Helical" evidence="7">
    <location>
        <begin position="45"/>
        <end position="67"/>
    </location>
</feature>
<reference evidence="9 10" key="1">
    <citation type="submission" date="2017-10" db="EMBL/GenBank/DDBJ databases">
        <authorList>
            <consortium name="Urmite Genomes"/>
        </authorList>
    </citation>
    <scope>NUCLEOTIDE SEQUENCE [LARGE SCALE GENOMIC DNA]</scope>
    <source>
        <strain evidence="9 10">FB-527</strain>
    </source>
</reference>
<dbReference type="PANTHER" id="PTHR23517:SF13">
    <property type="entry name" value="MAJOR FACILITATOR SUPERFAMILY MFS_1"/>
    <property type="match status" value="1"/>
</dbReference>
<evidence type="ECO:0000259" key="8">
    <source>
        <dbReference type="PROSITE" id="PS50850"/>
    </source>
</evidence>
<feature type="transmembrane region" description="Helical" evidence="7">
    <location>
        <begin position="171"/>
        <end position="191"/>
    </location>
</feature>
<feature type="transmembrane region" description="Helical" evidence="7">
    <location>
        <begin position="212"/>
        <end position="238"/>
    </location>
</feature>
<proteinExistence type="predicted"/>
<keyword evidence="3" id="KW-1003">Cell membrane</keyword>
<dbReference type="Proteomes" id="UP000554965">
    <property type="component" value="Unassembled WGS sequence"/>
</dbReference>
<feature type="transmembrane region" description="Helical" evidence="7">
    <location>
        <begin position="370"/>
        <end position="389"/>
    </location>
</feature>
<organism evidence="9 10">
    <name type="scientific">Mycobacterium simulans</name>
    <dbReference type="NCBI Taxonomy" id="627089"/>
    <lineage>
        <taxon>Bacteria</taxon>
        <taxon>Bacillati</taxon>
        <taxon>Actinomycetota</taxon>
        <taxon>Actinomycetes</taxon>
        <taxon>Mycobacteriales</taxon>
        <taxon>Mycobacteriaceae</taxon>
        <taxon>Mycobacterium</taxon>
    </lineage>
</organism>
<gene>
    <name evidence="9" type="ORF">MSIMFB_04240</name>
</gene>